<dbReference type="InterPro" id="IPR036942">
    <property type="entry name" value="Beta-barrel_TonB_sf"/>
</dbReference>
<proteinExistence type="inferred from homology"/>
<dbReference type="InterPro" id="IPR011662">
    <property type="entry name" value="Secretin/TonB_short_N"/>
</dbReference>
<dbReference type="NCBIfam" id="TIGR04056">
    <property type="entry name" value="OMP_RagA_SusC"/>
    <property type="match status" value="1"/>
</dbReference>
<keyword evidence="8" id="KW-0732">Signal</keyword>
<dbReference type="GO" id="GO:0009279">
    <property type="term" value="C:cell outer membrane"/>
    <property type="evidence" value="ECO:0007669"/>
    <property type="project" value="UniProtKB-SubCell"/>
</dbReference>
<keyword evidence="3 7" id="KW-1134">Transmembrane beta strand</keyword>
<dbReference type="PROSITE" id="PS52016">
    <property type="entry name" value="TONB_DEPENDENT_REC_3"/>
    <property type="match status" value="1"/>
</dbReference>
<dbReference type="Gene3D" id="2.40.170.20">
    <property type="entry name" value="TonB-dependent receptor, beta-barrel domain"/>
    <property type="match status" value="1"/>
</dbReference>
<dbReference type="SMART" id="SM00965">
    <property type="entry name" value="STN"/>
    <property type="match status" value="1"/>
</dbReference>
<evidence type="ECO:0000256" key="6">
    <source>
        <dbReference type="ARBA" id="ARBA00023237"/>
    </source>
</evidence>
<dbReference type="NCBIfam" id="TIGR04057">
    <property type="entry name" value="SusC_RagA_signa"/>
    <property type="match status" value="1"/>
</dbReference>
<feature type="signal peptide" evidence="8">
    <location>
        <begin position="1"/>
        <end position="27"/>
    </location>
</feature>
<dbReference type="InterPro" id="IPR008969">
    <property type="entry name" value="CarboxyPept-like_regulatory"/>
</dbReference>
<accession>A0A6N3F568</accession>
<keyword evidence="5 7" id="KW-0472">Membrane</keyword>
<dbReference type="InterPro" id="IPR039426">
    <property type="entry name" value="TonB-dep_rcpt-like"/>
</dbReference>
<gene>
    <name evidence="10" type="ORF">PCLFYP37_03029</name>
</gene>
<name>A0A6N3F568_9BACT</name>
<protein>
    <submittedName>
        <fullName evidence="10">TonB-dependent Receptor Plug Domain protein</fullName>
    </submittedName>
</protein>
<feature type="chain" id="PRO_5026909007" evidence="8">
    <location>
        <begin position="28"/>
        <end position="1186"/>
    </location>
</feature>
<dbReference type="InterPro" id="IPR023996">
    <property type="entry name" value="TonB-dep_OMP_SusC/RagA"/>
</dbReference>
<keyword evidence="10" id="KW-0675">Receptor</keyword>
<dbReference type="InterPro" id="IPR037066">
    <property type="entry name" value="Plug_dom_sf"/>
</dbReference>
<dbReference type="EMBL" id="CACRUT010000016">
    <property type="protein sequence ID" value="VYU47218.1"/>
    <property type="molecule type" value="Genomic_DNA"/>
</dbReference>
<dbReference type="AlphaFoldDB" id="A0A6N3F568"/>
<dbReference type="SUPFAM" id="SSF49464">
    <property type="entry name" value="Carboxypeptidase regulatory domain-like"/>
    <property type="match status" value="1"/>
</dbReference>
<dbReference type="InterPro" id="IPR012910">
    <property type="entry name" value="Plug_dom"/>
</dbReference>
<dbReference type="Pfam" id="PF07715">
    <property type="entry name" value="Plug"/>
    <property type="match status" value="1"/>
</dbReference>
<sequence>MFNAKRKKLLERFLILSLFCSSGTVWAQQGTVTLNLNNVTVKEALEQLNTQTSYSLWLNVGDVDLSRRISLNVTNGSVDEVLAKILAGQPLSYEVKDRTINIYPAKKDGEEARKKVEGVVLDDLGEPLPGVAVRCKEHPDAMCATDIDGKFTLNVPADGKTLQFTFVGMAPQELAVADTPMKVVMSDKEKKLDEVVVTGYQKIDRKLFTGAASRISGEEAKVDGVGDVSQMLQGKAAGVGVQSVSGTFGAAPKIRVRGASSIYGNQTPLWVVDGVVLEDVVEISADDLSSGNAATLISSAVAGLNPDDIDNFQILKDASATALYGARAMNGVIVVNTKKGKNGHASISYTGEFTVRTRPSYRQYNIMNSKDQMSVLMELEDKGWFNHSKMARTENGGVFYLMNDLIYRGELMNTESARLAYLQKAEMRNTNWFKELFRPTIQSNNSVSISSGTDRSRYYVSMSFLDDPGWSVSDKVRRYTANVNASYDISKWLTLGVSLNGSVRNQRAPGTLDRTADPVSGEYSRDFDINPFSYALNTGRTMSPDETYIMNYAPFNILNEAKNNYIDLDMADMKYQMELTYKPVKGLDLSAIGAFRYVKSTQEHKITGNSNLAMAYRAAGDATIREKNKFLYRDPDNPDAVPEVVMPKGGFYNTTNNILKSYYFRASGNYNRLIANEHPFNIMVGSEVKSADRQSGFNNGYGFQWDRGGTPFVDYRIIQQLLLGGDNYYGLSQYYDRFVAFFATGSFSYKGRYTFNLTGRMDGSNRLGRSRDARWLPTWNVSGSWNMLEEEFMKHQDVVSTLSLRATYGLTATMGPADNALAVFRNSTTYRGDDGYKESQIYIESLQNKDLTWEKQYEFNFGFDFGVLRNRISLSTDIYSRRGFDLIGLIRTSGMGGQKWKYANYADMKSWGVEFTLNTKNIQRKDFSWTSNLTFAYNHNEITNLESTSSIFDLMVAEGAPLEGYPVRGLFSLQYKGLNGQGIPQFINEKGELTSTGINFQSTDPAYLKYEGSVDPTVTGGFDNQFKYKAWTLGLYFTFQAGNKLRLDPDFSASYGDYSAMPKDLKNRWMKPGDEHYTNVPAIPSSYQYANIENLDIAYNAYNYSDIRVANGGFLRLKELTLSYDFNGEWMKTIGMNRLQLRLVASNLWLIYADKKLNGQDPEFFQSGGVSMPLPRQLTLSIRTSF</sequence>
<evidence type="ECO:0000256" key="2">
    <source>
        <dbReference type="ARBA" id="ARBA00022448"/>
    </source>
</evidence>
<evidence type="ECO:0000256" key="5">
    <source>
        <dbReference type="ARBA" id="ARBA00023136"/>
    </source>
</evidence>
<evidence type="ECO:0000256" key="1">
    <source>
        <dbReference type="ARBA" id="ARBA00004571"/>
    </source>
</evidence>
<evidence type="ECO:0000313" key="10">
    <source>
        <dbReference type="EMBL" id="VYU47218.1"/>
    </source>
</evidence>
<dbReference type="Pfam" id="PF07660">
    <property type="entry name" value="STN"/>
    <property type="match status" value="1"/>
</dbReference>
<evidence type="ECO:0000259" key="9">
    <source>
        <dbReference type="SMART" id="SM00965"/>
    </source>
</evidence>
<keyword evidence="4 7" id="KW-0812">Transmembrane</keyword>
<evidence type="ECO:0000256" key="8">
    <source>
        <dbReference type="SAM" id="SignalP"/>
    </source>
</evidence>
<feature type="domain" description="Secretin/TonB short N-terminal" evidence="9">
    <location>
        <begin position="54"/>
        <end position="105"/>
    </location>
</feature>
<evidence type="ECO:0000256" key="3">
    <source>
        <dbReference type="ARBA" id="ARBA00022452"/>
    </source>
</evidence>
<evidence type="ECO:0000256" key="7">
    <source>
        <dbReference type="PROSITE-ProRule" id="PRU01360"/>
    </source>
</evidence>
<dbReference type="Gene3D" id="2.170.130.10">
    <property type="entry name" value="TonB-dependent receptor, plug domain"/>
    <property type="match status" value="1"/>
</dbReference>
<keyword evidence="2 7" id="KW-0813">Transport</keyword>
<dbReference type="Pfam" id="PF13715">
    <property type="entry name" value="CarbopepD_reg_2"/>
    <property type="match status" value="1"/>
</dbReference>
<keyword evidence="6 7" id="KW-0998">Cell outer membrane</keyword>
<dbReference type="InterPro" id="IPR023997">
    <property type="entry name" value="TonB-dep_OMP_SusC/RagA_CS"/>
</dbReference>
<reference evidence="10" key="1">
    <citation type="submission" date="2019-11" db="EMBL/GenBank/DDBJ databases">
        <authorList>
            <person name="Feng L."/>
        </authorList>
    </citation>
    <scope>NUCLEOTIDE SEQUENCE</scope>
    <source>
        <strain evidence="10">PclaraLFYP37</strain>
    </source>
</reference>
<comment type="similarity">
    <text evidence="7">Belongs to the TonB-dependent receptor family.</text>
</comment>
<organism evidence="10">
    <name type="scientific">Paraprevotella clara</name>
    <dbReference type="NCBI Taxonomy" id="454154"/>
    <lineage>
        <taxon>Bacteria</taxon>
        <taxon>Pseudomonadati</taxon>
        <taxon>Bacteroidota</taxon>
        <taxon>Bacteroidia</taxon>
        <taxon>Bacteroidales</taxon>
        <taxon>Prevotellaceae</taxon>
        <taxon>Paraprevotella</taxon>
    </lineage>
</organism>
<dbReference type="SUPFAM" id="SSF56935">
    <property type="entry name" value="Porins"/>
    <property type="match status" value="1"/>
</dbReference>
<comment type="subcellular location">
    <subcellularLocation>
        <location evidence="1 7">Cell outer membrane</location>
        <topology evidence="1 7">Multi-pass membrane protein</topology>
    </subcellularLocation>
</comment>
<evidence type="ECO:0000256" key="4">
    <source>
        <dbReference type="ARBA" id="ARBA00022692"/>
    </source>
</evidence>
<dbReference type="RefSeq" id="WP_412442754.1">
    <property type="nucleotide sequence ID" value="NZ_CACRUT010000016.1"/>
</dbReference>